<dbReference type="SMART" id="SM00347">
    <property type="entry name" value="HTH_MARR"/>
    <property type="match status" value="1"/>
</dbReference>
<dbReference type="AlphaFoldDB" id="A0A1E3L472"/>
<dbReference type="Gene3D" id="1.10.10.10">
    <property type="entry name" value="Winged helix-like DNA-binding domain superfamily/Winged helix DNA-binding domain"/>
    <property type="match status" value="1"/>
</dbReference>
<sequence length="149" mass="17414">MRKDWSEESALLYQMYSVNNAINTTFDAYISISQSRFEILALLYQETEISQSDLQKKVTIDKAAVARHLRQLEDNKIVSRRRKDGDNRIILVQLTDYGKEVIETSQTEKEHFASELLTNISETEFNMLKKVLDQLDKNVKHMKDNAQQK</sequence>
<evidence type="ECO:0000313" key="5">
    <source>
        <dbReference type="EMBL" id="ODP28391.1"/>
    </source>
</evidence>
<evidence type="ECO:0000256" key="3">
    <source>
        <dbReference type="ARBA" id="ARBA00023163"/>
    </source>
</evidence>
<keyword evidence="1" id="KW-0805">Transcription regulation</keyword>
<name>A0A1E3L472_9BACL</name>
<dbReference type="PROSITE" id="PS50995">
    <property type="entry name" value="HTH_MARR_2"/>
    <property type="match status" value="1"/>
</dbReference>
<keyword evidence="2" id="KW-0238">DNA-binding</keyword>
<organism evidence="5 6">
    <name type="scientific">Paenibacillus nuruki</name>
    <dbReference type="NCBI Taxonomy" id="1886670"/>
    <lineage>
        <taxon>Bacteria</taxon>
        <taxon>Bacillati</taxon>
        <taxon>Bacillota</taxon>
        <taxon>Bacilli</taxon>
        <taxon>Bacillales</taxon>
        <taxon>Paenibacillaceae</taxon>
        <taxon>Paenibacillus</taxon>
    </lineage>
</organism>
<evidence type="ECO:0000259" key="4">
    <source>
        <dbReference type="PROSITE" id="PS50995"/>
    </source>
</evidence>
<dbReference type="GO" id="GO:0003700">
    <property type="term" value="F:DNA-binding transcription factor activity"/>
    <property type="evidence" value="ECO:0007669"/>
    <property type="project" value="InterPro"/>
</dbReference>
<dbReference type="PANTHER" id="PTHR42756:SF1">
    <property type="entry name" value="TRANSCRIPTIONAL REPRESSOR OF EMRAB OPERON"/>
    <property type="match status" value="1"/>
</dbReference>
<evidence type="ECO:0000256" key="2">
    <source>
        <dbReference type="ARBA" id="ARBA00023125"/>
    </source>
</evidence>
<protein>
    <submittedName>
        <fullName evidence="5">Putative HTH-type transcriptional regulator YdgJ</fullName>
    </submittedName>
</protein>
<feature type="domain" description="HTH marR-type" evidence="4">
    <location>
        <begin position="8"/>
        <end position="137"/>
    </location>
</feature>
<dbReference type="PANTHER" id="PTHR42756">
    <property type="entry name" value="TRANSCRIPTIONAL REGULATOR, MARR"/>
    <property type="match status" value="1"/>
</dbReference>
<dbReference type="Proteomes" id="UP000094578">
    <property type="component" value="Unassembled WGS sequence"/>
</dbReference>
<dbReference type="EMBL" id="MDER01000038">
    <property type="protein sequence ID" value="ODP28391.1"/>
    <property type="molecule type" value="Genomic_DNA"/>
</dbReference>
<keyword evidence="3" id="KW-0804">Transcription</keyword>
<dbReference type="InterPro" id="IPR011991">
    <property type="entry name" value="ArsR-like_HTH"/>
</dbReference>
<reference evidence="5 6" key="1">
    <citation type="submission" date="2016-08" db="EMBL/GenBank/DDBJ databases">
        <title>Genome sequencing of Paenibacillus sp. TI45-13ar, isolated from Korean traditional nuruk.</title>
        <authorList>
            <person name="Kim S.-J."/>
        </authorList>
    </citation>
    <scope>NUCLEOTIDE SEQUENCE [LARGE SCALE GENOMIC DNA]</scope>
    <source>
        <strain evidence="5 6">TI45-13ar</strain>
    </source>
</reference>
<dbReference type="CDD" id="cd00090">
    <property type="entry name" value="HTH_ARSR"/>
    <property type="match status" value="1"/>
</dbReference>
<evidence type="ECO:0000313" key="6">
    <source>
        <dbReference type="Proteomes" id="UP000094578"/>
    </source>
</evidence>
<dbReference type="STRING" id="1886670.PTI45_02141"/>
<accession>A0A1E3L472</accession>
<dbReference type="SUPFAM" id="SSF46785">
    <property type="entry name" value="Winged helix' DNA-binding domain"/>
    <property type="match status" value="1"/>
</dbReference>
<dbReference type="InterPro" id="IPR000835">
    <property type="entry name" value="HTH_MarR-typ"/>
</dbReference>
<comment type="caution">
    <text evidence="5">The sequence shown here is derived from an EMBL/GenBank/DDBJ whole genome shotgun (WGS) entry which is preliminary data.</text>
</comment>
<dbReference type="InterPro" id="IPR036390">
    <property type="entry name" value="WH_DNA-bd_sf"/>
</dbReference>
<keyword evidence="6" id="KW-1185">Reference proteome</keyword>
<dbReference type="GO" id="GO:0003677">
    <property type="term" value="F:DNA binding"/>
    <property type="evidence" value="ECO:0007669"/>
    <property type="project" value="UniProtKB-KW"/>
</dbReference>
<dbReference type="PRINTS" id="PR00598">
    <property type="entry name" value="HTHMARR"/>
</dbReference>
<dbReference type="InterPro" id="IPR036388">
    <property type="entry name" value="WH-like_DNA-bd_sf"/>
</dbReference>
<gene>
    <name evidence="5" type="ORF">PTI45_02141</name>
</gene>
<proteinExistence type="predicted"/>
<evidence type="ECO:0000256" key="1">
    <source>
        <dbReference type="ARBA" id="ARBA00023015"/>
    </source>
</evidence>
<dbReference type="Pfam" id="PF01047">
    <property type="entry name" value="MarR"/>
    <property type="match status" value="1"/>
</dbReference>